<dbReference type="HOGENOM" id="CLU_013315_2_0_5"/>
<dbReference type="Proteomes" id="UP000008207">
    <property type="component" value="Chromosome"/>
</dbReference>
<evidence type="ECO:0000256" key="4">
    <source>
        <dbReference type="ARBA" id="ARBA00022989"/>
    </source>
</evidence>
<accession>B8IC06</accession>
<feature type="transmembrane region" description="Helical" evidence="7">
    <location>
        <begin position="392"/>
        <end position="409"/>
    </location>
</feature>
<dbReference type="GO" id="GO:0005886">
    <property type="term" value="C:plasma membrane"/>
    <property type="evidence" value="ECO:0007669"/>
    <property type="project" value="UniProtKB-SubCell"/>
</dbReference>
<evidence type="ECO:0000256" key="2">
    <source>
        <dbReference type="ARBA" id="ARBA00022475"/>
    </source>
</evidence>
<keyword evidence="2" id="KW-1003">Cell membrane</keyword>
<evidence type="ECO:0000313" key="9">
    <source>
        <dbReference type="EMBL" id="ACL61188.1"/>
    </source>
</evidence>
<evidence type="ECO:0000256" key="5">
    <source>
        <dbReference type="ARBA" id="ARBA00023136"/>
    </source>
</evidence>
<dbReference type="PANTHER" id="PTHR30509:SF9">
    <property type="entry name" value="MULTIDRUG RESISTANCE PROTEIN MDTO"/>
    <property type="match status" value="1"/>
</dbReference>
<evidence type="ECO:0000313" key="10">
    <source>
        <dbReference type="Proteomes" id="UP000008207"/>
    </source>
</evidence>
<dbReference type="EMBL" id="CP001349">
    <property type="protein sequence ID" value="ACL61188.1"/>
    <property type="molecule type" value="Genomic_DNA"/>
</dbReference>
<feature type="domain" description="Integral membrane bound transporter" evidence="8">
    <location>
        <begin position="403"/>
        <end position="526"/>
    </location>
</feature>
<dbReference type="eggNOG" id="COG1289">
    <property type="taxonomic scope" value="Bacteria"/>
</dbReference>
<keyword evidence="10" id="KW-1185">Reference proteome</keyword>
<feature type="transmembrane region" description="Helical" evidence="7">
    <location>
        <begin position="106"/>
        <end position="125"/>
    </location>
</feature>
<reference evidence="9 10" key="1">
    <citation type="submission" date="2009-01" db="EMBL/GenBank/DDBJ databases">
        <title>Complete sequence of chromosome of Methylobacterium nodulans ORS 2060.</title>
        <authorList>
            <consortium name="US DOE Joint Genome Institute"/>
            <person name="Lucas S."/>
            <person name="Copeland A."/>
            <person name="Lapidus A."/>
            <person name="Glavina del Rio T."/>
            <person name="Dalin E."/>
            <person name="Tice H."/>
            <person name="Bruce D."/>
            <person name="Goodwin L."/>
            <person name="Pitluck S."/>
            <person name="Sims D."/>
            <person name="Brettin T."/>
            <person name="Detter J.C."/>
            <person name="Han C."/>
            <person name="Larimer F."/>
            <person name="Land M."/>
            <person name="Hauser L."/>
            <person name="Kyrpides N."/>
            <person name="Ivanova N."/>
            <person name="Marx C.J."/>
            <person name="Richardson P."/>
        </authorList>
    </citation>
    <scope>NUCLEOTIDE SEQUENCE [LARGE SCALE GENOMIC DNA]</scope>
    <source>
        <strain evidence="10">LMG 21967 / CNCM I-2342 / ORS 2060</strain>
    </source>
</reference>
<dbReference type="OrthoDB" id="7491335at2"/>
<dbReference type="RefSeq" id="WP_015932767.1">
    <property type="nucleotide sequence ID" value="NC_011894.1"/>
</dbReference>
<sequence length="692" mass="74001">MKPVPSRRGTLRNPGPDLARLPLAPDLAGISLAEGLRAAVAFAAIILLNEWLAWPPLLTMALAANLTCFCDIGGPIRPRLRALVAFAGLGGVVWGAFGVMQASGPAVVLPAACAVIFGCTFVRIWGVPAQTVGNVLVVVLCLALDRALSPGEGAVVAAMFWAGGLWAAFLALAVWRLHPYRPAHAAIASVWSGLGHLARDLRRLSAGPHGADLAGWEQHARAHRRAVRDALEAARTLVLDLARSRARLSERNARALIRLEAAEQLFGVLIALSDYLERAEPARRAEAARVLRLLPPLLRLLSRAIRQDRPVDLARIERALARARPRPEADPALRRMAERAFDRLRIGVKLSGAEDLAGGNGLAGAPALPWRERLLQPLRANLTWSSANLRHAVRATVVALPALLVTVLWPGPFTHWLTITVVLTMQPFYAATWQRALERIGGTVLGGVIGAVLAFFATSPPVLAALMVPLSIIGFAARGVSYGTFIACLTPLVVVLVELVEPGHSSWEIVGMRALFTVLGGAVAVLSGLVLWPLWEPARVRGEMRNALLSHARYAEAVVAERLGEGAVGAAEAAARTAGLATNNLEASLARALQEPRRRGRSRIEAALIADATLRRMAGRLASLRHDPEPRGLDPEAWRAWRDWMSASLARAARGEALPPRPDGSEAEPLTRIAAQIDLLAVTLKRAGIGAA</sequence>
<feature type="transmembrane region" description="Helical" evidence="7">
    <location>
        <begin position="82"/>
        <end position="100"/>
    </location>
</feature>
<dbReference type="AlphaFoldDB" id="B8IC06"/>
<evidence type="ECO:0000256" key="1">
    <source>
        <dbReference type="ARBA" id="ARBA00004651"/>
    </source>
</evidence>
<feature type="transmembrane region" description="Helical" evidence="7">
    <location>
        <begin position="154"/>
        <end position="175"/>
    </location>
</feature>
<dbReference type="InterPro" id="IPR049453">
    <property type="entry name" value="Memb_transporter_dom"/>
</dbReference>
<comment type="similarity">
    <text evidence="6">Belongs to the YccS/YhfK family.</text>
</comment>
<dbReference type="STRING" id="460265.Mnod_6403"/>
<dbReference type="KEGG" id="mno:Mnod_6403"/>
<proteinExistence type="inferred from homology"/>
<feature type="transmembrane region" description="Helical" evidence="7">
    <location>
        <begin position="132"/>
        <end position="148"/>
    </location>
</feature>
<protein>
    <submittedName>
        <fullName evidence="9">Cyclic nucleotide-binding protein</fullName>
    </submittedName>
</protein>
<feature type="transmembrane region" description="Helical" evidence="7">
    <location>
        <begin position="480"/>
        <end position="500"/>
    </location>
</feature>
<gene>
    <name evidence="9" type="ordered locus">Mnod_6403</name>
</gene>
<name>B8IC06_METNO</name>
<comment type="subcellular location">
    <subcellularLocation>
        <location evidence="1">Cell membrane</location>
        <topology evidence="1">Multi-pass membrane protein</topology>
    </subcellularLocation>
</comment>
<evidence type="ECO:0000256" key="3">
    <source>
        <dbReference type="ARBA" id="ARBA00022692"/>
    </source>
</evidence>
<keyword evidence="5 7" id="KW-0472">Membrane</keyword>
<evidence type="ECO:0000259" key="8">
    <source>
        <dbReference type="Pfam" id="PF13515"/>
    </source>
</evidence>
<feature type="transmembrane region" description="Helical" evidence="7">
    <location>
        <begin position="512"/>
        <end position="535"/>
    </location>
</feature>
<dbReference type="PANTHER" id="PTHR30509">
    <property type="entry name" value="P-HYDROXYBENZOIC ACID EFFLUX PUMP SUBUNIT-RELATED"/>
    <property type="match status" value="1"/>
</dbReference>
<keyword evidence="4 7" id="KW-1133">Transmembrane helix</keyword>
<dbReference type="Pfam" id="PF13515">
    <property type="entry name" value="FUSC_2"/>
    <property type="match status" value="1"/>
</dbReference>
<organism evidence="9 10">
    <name type="scientific">Methylobacterium nodulans (strain LMG 21967 / CNCM I-2342 / ORS 2060)</name>
    <dbReference type="NCBI Taxonomy" id="460265"/>
    <lineage>
        <taxon>Bacteria</taxon>
        <taxon>Pseudomonadati</taxon>
        <taxon>Pseudomonadota</taxon>
        <taxon>Alphaproteobacteria</taxon>
        <taxon>Hyphomicrobiales</taxon>
        <taxon>Methylobacteriaceae</taxon>
        <taxon>Methylobacterium</taxon>
    </lineage>
</organism>
<evidence type="ECO:0000256" key="7">
    <source>
        <dbReference type="SAM" id="Phobius"/>
    </source>
</evidence>
<evidence type="ECO:0000256" key="6">
    <source>
        <dbReference type="ARBA" id="ARBA00043993"/>
    </source>
</evidence>
<feature type="transmembrane region" description="Helical" evidence="7">
    <location>
        <begin position="444"/>
        <end position="468"/>
    </location>
</feature>
<keyword evidence="3 7" id="KW-0812">Transmembrane</keyword>